<dbReference type="Proteomes" id="UP000322225">
    <property type="component" value="Chromosome 5"/>
</dbReference>
<dbReference type="KEGG" id="ksn:43585357"/>
<evidence type="ECO:0000313" key="4">
    <source>
        <dbReference type="Proteomes" id="UP000322225"/>
    </source>
</evidence>
<keyword evidence="1" id="KW-0175">Coiled coil</keyword>
<feature type="compositionally biased region" description="Low complexity" evidence="2">
    <location>
        <begin position="225"/>
        <end position="262"/>
    </location>
</feature>
<feature type="compositionally biased region" description="Low complexity" evidence="2">
    <location>
        <begin position="318"/>
        <end position="338"/>
    </location>
</feature>
<feature type="compositionally biased region" description="Basic residues" evidence="2">
    <location>
        <begin position="107"/>
        <end position="122"/>
    </location>
</feature>
<name>A0A5M6C7U7_9TREE</name>
<feature type="region of interest" description="Disordered" evidence="2">
    <location>
        <begin position="157"/>
        <end position="467"/>
    </location>
</feature>
<keyword evidence="4" id="KW-1185">Reference proteome</keyword>
<feature type="compositionally biased region" description="Low complexity" evidence="2">
    <location>
        <begin position="271"/>
        <end position="281"/>
    </location>
</feature>
<reference evidence="3" key="1">
    <citation type="submission" date="2017-08" db="EMBL/GenBank/DDBJ databases">
        <authorList>
            <person name="Cuomo C."/>
            <person name="Billmyre B."/>
            <person name="Heitman J."/>
        </authorList>
    </citation>
    <scope>NUCLEOTIDE SEQUENCE</scope>
    <source>
        <strain evidence="3">CBS 12478</strain>
    </source>
</reference>
<feature type="compositionally biased region" description="Acidic residues" evidence="2">
    <location>
        <begin position="513"/>
        <end position="540"/>
    </location>
</feature>
<feature type="compositionally biased region" description="Low complexity" evidence="2">
    <location>
        <begin position="646"/>
        <end position="668"/>
    </location>
</feature>
<gene>
    <name evidence="3" type="ORF">CI109_102866</name>
</gene>
<reference evidence="3" key="2">
    <citation type="submission" date="2024-01" db="EMBL/GenBank/DDBJ databases">
        <title>Comparative genomics of Cryptococcus and Kwoniella reveals pathogenesis evolution and contrasting modes of karyotype evolution via chromosome fusion or intercentromeric recombination.</title>
        <authorList>
            <person name="Coelho M.A."/>
            <person name="David-Palma M."/>
            <person name="Shea T."/>
            <person name="Bowers K."/>
            <person name="McGinley-Smith S."/>
            <person name="Mohammad A.W."/>
            <person name="Gnirke A."/>
            <person name="Yurkov A.M."/>
            <person name="Nowrousian M."/>
            <person name="Sun S."/>
            <person name="Cuomo C.A."/>
            <person name="Heitman J."/>
        </authorList>
    </citation>
    <scope>NUCLEOTIDE SEQUENCE</scope>
    <source>
        <strain evidence="3">CBS 12478</strain>
    </source>
</reference>
<feature type="compositionally biased region" description="Polar residues" evidence="2">
    <location>
        <begin position="685"/>
        <end position="694"/>
    </location>
</feature>
<feature type="compositionally biased region" description="Polar residues" evidence="2">
    <location>
        <begin position="123"/>
        <end position="132"/>
    </location>
</feature>
<feature type="compositionally biased region" description="Polar residues" evidence="2">
    <location>
        <begin position="557"/>
        <end position="578"/>
    </location>
</feature>
<evidence type="ECO:0000256" key="2">
    <source>
        <dbReference type="SAM" id="MobiDB-lite"/>
    </source>
</evidence>
<feature type="compositionally biased region" description="Polar residues" evidence="2">
    <location>
        <begin position="757"/>
        <end position="769"/>
    </location>
</feature>
<feature type="compositionally biased region" description="Low complexity" evidence="2">
    <location>
        <begin position="582"/>
        <end position="598"/>
    </location>
</feature>
<feature type="compositionally biased region" description="Low complexity" evidence="2">
    <location>
        <begin position="1061"/>
        <end position="1072"/>
    </location>
</feature>
<dbReference type="GeneID" id="43585357"/>
<organism evidence="3 4">
    <name type="scientific">Kwoniella shandongensis</name>
    <dbReference type="NCBI Taxonomy" id="1734106"/>
    <lineage>
        <taxon>Eukaryota</taxon>
        <taxon>Fungi</taxon>
        <taxon>Dikarya</taxon>
        <taxon>Basidiomycota</taxon>
        <taxon>Agaricomycotina</taxon>
        <taxon>Tremellomycetes</taxon>
        <taxon>Tremellales</taxon>
        <taxon>Cryptococcaceae</taxon>
        <taxon>Kwoniella</taxon>
    </lineage>
</organism>
<accession>A0A5M6C7U7</accession>
<sequence>MSFILPTAESVTEEEKRAQKLASARRKLQTFRASRSSDHSAPPSASTSISLPSSTMPPFTQPSVMPLTTETSVNQFVFPMMRTPSKGKAKELEPESPTKPIAPPVSGHRHRRSESQAHRRQRSSIAISSGTPFGQGLSRPSVMGAFQLEIPKEIITTPATPLMNSPHIPASSDDEEDEEHTQVAARLSAFSFGAKSPASTFPPKRRQQQPLLPSQGLFAHDAGIPPSTSPLASPTSYTADLNRLSTPSSRPPSLLLTEPTPLHFGSPTSGPRSRNSFASSPSSPPTPARKRHSHTRSNSISLPNLKLGPARPTSLGIPSSPSYPSSPASPCSPSQGPSKSRLSGPINGQRLKFEPSGRGAEAEKDRQESRRKALEKLTGGPPRRSALEVEINEISLPDLDDEDSSSVASSNRPLSGTFGSGSGSNFFFTRPSSVNMSSLSASLSTSPSSVSAAPFSWSSPPAEEKSPEMRWQGFNFGQQKDVGKEEGLGFGTELSKVMAKRPSLNRQLSALAEVDESEEEERSLEALPEDVNDDMDEELDPTPAVEPTPSRLRELRLNSSASSTTPRQADTSSESIHSFSFPRASTASPAGSTSPTKSYGTIGRGRPKPLTGTNASASPAGGMSTPKNASTIRGRRRFAPGSGSRGSSISYKKDGSGSSSHDLSIGSGNIVSPPIMSPSALGSPRWSNPRNSQRPCPRPRTLVGLGIDSTGAGRVLNEVTETEEEQASPVPRWGSITMSDTEQAGSFARFEVPDGGRSSNEMSRSSFGDSAQWRDAHIELEMEREALKEDVEIWRTRCRELEEKLETERRESAVLRDRVRKLGDRLSSVSSVPTGRNPVETHTAESQLIAEMREQLFTLTSSLEQERRAKETALAQVTELQQQQQILRSHNYDDSEDDELLLTARPDEGSLFPANIPSPMITAPSPEPGSETPQPAASPDPNFARMKGWGFPRDVSSTTSTSDENTSKKNKRESFFGLSKAIRRISSAGEEEQEEIYQGGVDLPPFVVTEQHAEVIRPMTSGESYFPATNRAVSEPVHFGAKSSTPLRSTSASHLPTYNMSTSSPTAGISSSNQTENDMTPFSDEDLSSSRWKGFRPPYSAEEAPTVLERGKLDFRNGCKCCVGPVIEF</sequence>
<feature type="region of interest" description="Disordered" evidence="2">
    <location>
        <begin position="1039"/>
        <end position="1096"/>
    </location>
</feature>
<dbReference type="OrthoDB" id="2528184at2759"/>
<feature type="region of interest" description="Disordered" evidence="2">
    <location>
        <begin position="916"/>
        <end position="972"/>
    </location>
</feature>
<dbReference type="AlphaFoldDB" id="A0A5M6C7U7"/>
<feature type="region of interest" description="Disordered" evidence="2">
    <location>
        <begin position="499"/>
        <end position="770"/>
    </location>
</feature>
<feature type="compositionally biased region" description="Low complexity" evidence="2">
    <location>
        <begin position="423"/>
        <end position="461"/>
    </location>
</feature>
<evidence type="ECO:0000313" key="3">
    <source>
        <dbReference type="EMBL" id="WWD18416.1"/>
    </source>
</evidence>
<protein>
    <submittedName>
        <fullName evidence="3">Uncharacterized protein</fullName>
    </submittedName>
</protein>
<feature type="compositionally biased region" description="Polar residues" evidence="2">
    <location>
        <begin position="1042"/>
        <end position="1060"/>
    </location>
</feature>
<feature type="coiled-coil region" evidence="1">
    <location>
        <begin position="770"/>
        <end position="818"/>
    </location>
</feature>
<feature type="compositionally biased region" description="Basic and acidic residues" evidence="2">
    <location>
        <begin position="351"/>
        <end position="375"/>
    </location>
</feature>
<feature type="compositionally biased region" description="Low complexity" evidence="2">
    <location>
        <begin position="40"/>
        <end position="58"/>
    </location>
</feature>
<proteinExistence type="predicted"/>
<dbReference type="RefSeq" id="XP_031864146.1">
    <property type="nucleotide sequence ID" value="XM_032001256.1"/>
</dbReference>
<feature type="region of interest" description="Disordered" evidence="2">
    <location>
        <begin position="81"/>
        <end position="140"/>
    </location>
</feature>
<feature type="region of interest" description="Disordered" evidence="2">
    <location>
        <begin position="1"/>
        <end position="67"/>
    </location>
</feature>
<dbReference type="EMBL" id="CP144055">
    <property type="protein sequence ID" value="WWD18416.1"/>
    <property type="molecule type" value="Genomic_DNA"/>
</dbReference>
<evidence type="ECO:0000256" key="1">
    <source>
        <dbReference type="SAM" id="Coils"/>
    </source>
</evidence>